<evidence type="ECO:0000256" key="2">
    <source>
        <dbReference type="ARBA" id="ARBA00023136"/>
    </source>
</evidence>
<evidence type="ECO:0000313" key="8">
    <source>
        <dbReference type="Proteomes" id="UP000538147"/>
    </source>
</evidence>
<dbReference type="CDD" id="cd07185">
    <property type="entry name" value="OmpA_C-like"/>
    <property type="match status" value="1"/>
</dbReference>
<dbReference type="Gene3D" id="3.30.1330.60">
    <property type="entry name" value="OmpA-like domain"/>
    <property type="match status" value="1"/>
</dbReference>
<keyword evidence="5" id="KW-0732">Signal</keyword>
<dbReference type="RefSeq" id="WP_207792272.1">
    <property type="nucleotide sequence ID" value="NZ_BMOX01000003.1"/>
</dbReference>
<name>A0A841L4Z1_9SPHN</name>
<dbReference type="InterPro" id="IPR006665">
    <property type="entry name" value="OmpA-like"/>
</dbReference>
<keyword evidence="3" id="KW-0998">Cell outer membrane</keyword>
<dbReference type="InterPro" id="IPR006664">
    <property type="entry name" value="OMP_bac"/>
</dbReference>
<dbReference type="EMBL" id="JACIIV010000010">
    <property type="protein sequence ID" value="MBB6227480.1"/>
    <property type="molecule type" value="Genomic_DNA"/>
</dbReference>
<evidence type="ECO:0000313" key="7">
    <source>
        <dbReference type="EMBL" id="MBB6227480.1"/>
    </source>
</evidence>
<evidence type="ECO:0000256" key="4">
    <source>
        <dbReference type="PROSITE-ProRule" id="PRU00473"/>
    </source>
</evidence>
<feature type="signal peptide" evidence="5">
    <location>
        <begin position="1"/>
        <end position="25"/>
    </location>
</feature>
<feature type="domain" description="OmpA-like" evidence="6">
    <location>
        <begin position="74"/>
        <end position="187"/>
    </location>
</feature>
<dbReference type="InterPro" id="IPR036737">
    <property type="entry name" value="OmpA-like_sf"/>
</dbReference>
<evidence type="ECO:0000259" key="6">
    <source>
        <dbReference type="PROSITE" id="PS51123"/>
    </source>
</evidence>
<dbReference type="GO" id="GO:0009279">
    <property type="term" value="C:cell outer membrane"/>
    <property type="evidence" value="ECO:0007669"/>
    <property type="project" value="UniProtKB-SubCell"/>
</dbReference>
<dbReference type="PANTHER" id="PTHR30329">
    <property type="entry name" value="STATOR ELEMENT OF FLAGELLAR MOTOR COMPLEX"/>
    <property type="match status" value="1"/>
</dbReference>
<accession>A0A841L4Z1</accession>
<organism evidence="7 8">
    <name type="scientific">Polymorphobacter multimanifer</name>
    <dbReference type="NCBI Taxonomy" id="1070431"/>
    <lineage>
        <taxon>Bacteria</taxon>
        <taxon>Pseudomonadati</taxon>
        <taxon>Pseudomonadota</taxon>
        <taxon>Alphaproteobacteria</taxon>
        <taxon>Sphingomonadales</taxon>
        <taxon>Sphingosinicellaceae</taxon>
        <taxon>Polymorphobacter</taxon>
    </lineage>
</organism>
<reference evidence="7 8" key="1">
    <citation type="submission" date="2020-08" db="EMBL/GenBank/DDBJ databases">
        <title>Genomic Encyclopedia of Type Strains, Phase IV (KMG-IV): sequencing the most valuable type-strain genomes for metagenomic binning, comparative biology and taxonomic classification.</title>
        <authorList>
            <person name="Goeker M."/>
        </authorList>
    </citation>
    <scope>NUCLEOTIDE SEQUENCE [LARGE SCALE GENOMIC DNA]</scope>
    <source>
        <strain evidence="7 8">DSM 102189</strain>
    </source>
</reference>
<keyword evidence="2 4" id="KW-0472">Membrane</keyword>
<dbReference type="Pfam" id="PF00691">
    <property type="entry name" value="OmpA"/>
    <property type="match status" value="1"/>
</dbReference>
<sequence>MIRILTVSKIILVGGVAALTAPVQAQNVEELARMLAEPQAPATACEARLPDGSCADLPETRQMVLGRPAQAAARTVQVIRKDIQMSFLLGSADLTDRARSTLDRFAAELVRIGRYRPFVIEGHTDSSGDRATNMALSQARAEAVVNYLAAKGIDRARLVAQGFGYDKPLSGRSAGDPANRRVEVVAR</sequence>
<evidence type="ECO:0000256" key="5">
    <source>
        <dbReference type="SAM" id="SignalP"/>
    </source>
</evidence>
<dbReference type="PRINTS" id="PR01021">
    <property type="entry name" value="OMPADOMAIN"/>
</dbReference>
<dbReference type="SUPFAM" id="SSF103088">
    <property type="entry name" value="OmpA-like"/>
    <property type="match status" value="1"/>
</dbReference>
<gene>
    <name evidence="7" type="ORF">FHS79_001646</name>
</gene>
<dbReference type="PANTHER" id="PTHR30329:SF21">
    <property type="entry name" value="LIPOPROTEIN YIAD-RELATED"/>
    <property type="match status" value="1"/>
</dbReference>
<dbReference type="PROSITE" id="PS51123">
    <property type="entry name" value="OMPA_2"/>
    <property type="match status" value="1"/>
</dbReference>
<dbReference type="Proteomes" id="UP000538147">
    <property type="component" value="Unassembled WGS sequence"/>
</dbReference>
<feature type="chain" id="PRO_5032348267" evidence="5">
    <location>
        <begin position="26"/>
        <end position="187"/>
    </location>
</feature>
<comment type="caution">
    <text evidence="7">The sequence shown here is derived from an EMBL/GenBank/DDBJ whole genome shotgun (WGS) entry which is preliminary data.</text>
</comment>
<proteinExistence type="predicted"/>
<dbReference type="AlphaFoldDB" id="A0A841L4Z1"/>
<dbReference type="InterPro" id="IPR050330">
    <property type="entry name" value="Bact_OuterMem_StrucFunc"/>
</dbReference>
<comment type="subcellular location">
    <subcellularLocation>
        <location evidence="1">Cell outer membrane</location>
    </subcellularLocation>
</comment>
<evidence type="ECO:0000256" key="3">
    <source>
        <dbReference type="ARBA" id="ARBA00023237"/>
    </source>
</evidence>
<evidence type="ECO:0000256" key="1">
    <source>
        <dbReference type="ARBA" id="ARBA00004442"/>
    </source>
</evidence>
<protein>
    <submittedName>
        <fullName evidence="7">Outer membrane protein OmpA-like peptidoglycan-associated protein</fullName>
    </submittedName>
</protein>
<keyword evidence="8" id="KW-1185">Reference proteome</keyword>